<dbReference type="OrthoDB" id="574668at2"/>
<proteinExistence type="predicted"/>
<reference evidence="2 3" key="1">
    <citation type="submission" date="2016-01" db="EMBL/GenBank/DDBJ databases">
        <authorList>
            <person name="Oliw E.H."/>
        </authorList>
    </citation>
    <scope>NUCLEOTIDE SEQUENCE [LARGE SCALE GENOMIC DNA]</scope>
    <source>
        <strain evidence="2 3">DY10</strain>
    </source>
</reference>
<evidence type="ECO:0000313" key="2">
    <source>
        <dbReference type="EMBL" id="AQG78553.1"/>
    </source>
</evidence>
<feature type="domain" description="VWFD" evidence="1">
    <location>
        <begin position="320"/>
        <end position="505"/>
    </location>
</feature>
<keyword evidence="3" id="KW-1185">Reference proteome</keyword>
<protein>
    <recommendedName>
        <fullName evidence="1">VWFD domain-containing protein</fullName>
    </recommendedName>
</protein>
<name>A0A1P9WT94_9BACT</name>
<dbReference type="InterPro" id="IPR001846">
    <property type="entry name" value="VWF_type-D"/>
</dbReference>
<dbReference type="EMBL" id="CP014263">
    <property type="protein sequence ID" value="AQG78553.1"/>
    <property type="molecule type" value="Genomic_DNA"/>
</dbReference>
<evidence type="ECO:0000259" key="1">
    <source>
        <dbReference type="PROSITE" id="PS51233"/>
    </source>
</evidence>
<dbReference type="STRING" id="1178516.AWR27_03870"/>
<dbReference type="PANTHER" id="PTHR13802:SF65">
    <property type="entry name" value="NIDOGEN"/>
    <property type="match status" value="1"/>
</dbReference>
<dbReference type="PROSITE" id="PS51233">
    <property type="entry name" value="VWFD"/>
    <property type="match status" value="1"/>
</dbReference>
<accession>A0A1P9WT94</accession>
<dbReference type="Pfam" id="PF00094">
    <property type="entry name" value="VWD"/>
    <property type="match status" value="1"/>
</dbReference>
<dbReference type="KEGG" id="smon:AWR27_03870"/>
<dbReference type="Proteomes" id="UP000187941">
    <property type="component" value="Chromosome"/>
</dbReference>
<evidence type="ECO:0000313" key="3">
    <source>
        <dbReference type="Proteomes" id="UP000187941"/>
    </source>
</evidence>
<dbReference type="RefSeq" id="WP_077129992.1">
    <property type="nucleotide sequence ID" value="NZ_CP014263.1"/>
</dbReference>
<sequence length="762" mass="84387">MNLKTAFSFLLLFIVNHSCKQVYDVDVTQDTSEASPFHVFFIDRSLNDNLGVIVTDTNKREINLFYGDKNSKGSLVNVRQIVTYLPEQKLLFSFELNENLLPQKITSIKNDTTITVQLKNYNLKTNTVDVEIYDTQNTLIQSRTDVSCGEALLKFKEVKRQFDIEKGLRVAAGEGSNNDDCNTTLGKISYYADGLQCLLGSVGTGLSLFAAPVTGGLSLFLTGVGAVFTAANCSSFHETRMKLNNGECIELGPLNGIQQLDVSTTCSGILYDFAKGKKTQVIVGTVLCLTGMLDATAKLLKEKFNPPGLPNDPTFPTSNVFGKSFGDPNIVTFDGKSYEFNGVGEFVATKSSTDNFEIQVRQEELKSRTSSGSVSWNTGLAINTGNDKLCFYPTKYFINQTPYTYSSSIDNVLQSGGSITGDSKTFVVSTGNGDVVKVFNRGDALDYSIIPGTQRQGKMIGIFGNYDKQTDNDLQVRNGTLINGAYGSLYPNFTNSWRIAQNQSLFVYDVGKNTDSYTNRSFPRAPLVISASQRASAERVCRDAGVKAPFLEGCINDVVATGDAGIAQRAKDLQEESIVKTFDIKFGPNDDKSLLKQAFSSNQYGTEYLLCNSVTYPAINRPISVVNGFETTIYLASESPNIIPSELSFNLGRYEWHWSVKALNSVGRYRFYDPLLYLFMGIDSNIAIFDGKLHKVVIQSAINLGAKTSTYRVYFDDILVSENVNFTIRRYRPQDELLVNHQNVSLTVNNTVKLYRWSFKSY</sequence>
<dbReference type="AlphaFoldDB" id="A0A1P9WT94"/>
<organism evidence="2 3">
    <name type="scientific">Spirosoma montaniterrae</name>
    <dbReference type="NCBI Taxonomy" id="1178516"/>
    <lineage>
        <taxon>Bacteria</taxon>
        <taxon>Pseudomonadati</taxon>
        <taxon>Bacteroidota</taxon>
        <taxon>Cytophagia</taxon>
        <taxon>Cytophagales</taxon>
        <taxon>Cytophagaceae</taxon>
        <taxon>Spirosoma</taxon>
    </lineage>
</organism>
<dbReference type="InterPro" id="IPR051495">
    <property type="entry name" value="Epithelial_Barrier/Signaling"/>
</dbReference>
<gene>
    <name evidence="2" type="ORF">AWR27_03870</name>
</gene>
<dbReference type="PANTHER" id="PTHR13802">
    <property type="entry name" value="MUCIN 4-RELATED"/>
    <property type="match status" value="1"/>
</dbReference>